<protein>
    <submittedName>
        <fullName evidence="1">Uncharacterized protein</fullName>
    </submittedName>
</protein>
<dbReference type="Proteomes" id="UP000029725">
    <property type="component" value="Unassembled WGS sequence"/>
</dbReference>
<accession>A0A098VVR4</accession>
<reference evidence="1 2" key="1">
    <citation type="submission" date="2014-04" db="EMBL/GenBank/DDBJ databases">
        <title>A new species of microsporidia sheds light on the evolution of extreme parasitism.</title>
        <authorList>
            <person name="Haag K.L."/>
            <person name="James T.Y."/>
            <person name="Larsson R."/>
            <person name="Schaer T.M."/>
            <person name="Refardt D."/>
            <person name="Pombert J.-F."/>
            <person name="Ebert D."/>
        </authorList>
    </citation>
    <scope>NUCLEOTIDE SEQUENCE [LARGE SCALE GENOMIC DNA]</scope>
    <source>
        <strain evidence="1 2">UGP3</strain>
        <tissue evidence="1">Spores</tissue>
    </source>
</reference>
<dbReference type="VEuPathDB" id="MicrosporidiaDB:DI09_103p90"/>
<organism evidence="1 2">
    <name type="scientific">Mitosporidium daphniae</name>
    <dbReference type="NCBI Taxonomy" id="1485682"/>
    <lineage>
        <taxon>Eukaryota</taxon>
        <taxon>Fungi</taxon>
        <taxon>Fungi incertae sedis</taxon>
        <taxon>Microsporidia</taxon>
        <taxon>Mitosporidium</taxon>
    </lineage>
</organism>
<dbReference type="GeneID" id="25257909"/>
<gene>
    <name evidence="1" type="ORF">DI09_103p90</name>
</gene>
<dbReference type="EMBL" id="JMKJ01000004">
    <property type="protein sequence ID" value="KGG53213.1"/>
    <property type="molecule type" value="Genomic_DNA"/>
</dbReference>
<keyword evidence="2" id="KW-1185">Reference proteome</keyword>
<proteinExistence type="predicted"/>
<evidence type="ECO:0000313" key="2">
    <source>
        <dbReference type="Proteomes" id="UP000029725"/>
    </source>
</evidence>
<name>A0A098VVR4_9MICR</name>
<dbReference type="HOGENOM" id="CLU_1907198_0_0_1"/>
<evidence type="ECO:0000313" key="1">
    <source>
        <dbReference type="EMBL" id="KGG53213.1"/>
    </source>
</evidence>
<comment type="caution">
    <text evidence="1">The sequence shown here is derived from an EMBL/GenBank/DDBJ whole genome shotgun (WGS) entry which is preliminary data.</text>
</comment>
<dbReference type="RefSeq" id="XP_013239652.1">
    <property type="nucleotide sequence ID" value="XM_013384198.1"/>
</dbReference>
<dbReference type="AlphaFoldDB" id="A0A098VVR4"/>
<sequence>MKVYPQLLVNWYPVKRPDLNMKQPGEFQRLFDAETLMVHPTPHSHRRSNALDKAAFHVRQMAYFNDLLEAFGFVFHSSCYHLCVFSLIGISKKMTLEYTTDKESETNVKMAATSGHTECNQIYPEVQKDIIGS</sequence>